<dbReference type="Pfam" id="PF00106">
    <property type="entry name" value="adh_short"/>
    <property type="match status" value="1"/>
</dbReference>
<comment type="catalytic activity">
    <reaction evidence="10">
        <text>3-hydroxypropanoate + NADP(+) = 3-oxopropanoate + NADPH + H(+)</text>
        <dbReference type="Rhea" id="RHEA:26438"/>
        <dbReference type="ChEBI" id="CHEBI:15378"/>
        <dbReference type="ChEBI" id="CHEBI:16510"/>
        <dbReference type="ChEBI" id="CHEBI:33190"/>
        <dbReference type="ChEBI" id="CHEBI:57783"/>
        <dbReference type="ChEBI" id="CHEBI:58349"/>
        <dbReference type="EC" id="1.1.1.298"/>
    </reaction>
</comment>
<dbReference type="FunFam" id="3.40.50.720:FF:000047">
    <property type="entry name" value="NADP-dependent L-serine/L-allo-threonine dehydrogenase"/>
    <property type="match status" value="1"/>
</dbReference>
<evidence type="ECO:0000256" key="7">
    <source>
        <dbReference type="ARBA" id="ARBA00044271"/>
    </source>
</evidence>
<dbReference type="PANTHER" id="PTHR43086">
    <property type="entry name" value="VERY-LONG-CHAIN 3-OXOOACYL-COA REDUCTASE"/>
    <property type="match status" value="1"/>
</dbReference>
<dbReference type="InterPro" id="IPR002347">
    <property type="entry name" value="SDR_fam"/>
</dbReference>
<comment type="catalytic activity">
    <reaction evidence="3">
        <text>L-allo-threonine + NADP(+) = aminoacetone + CO2 + NADPH</text>
        <dbReference type="Rhea" id="RHEA:43524"/>
        <dbReference type="ChEBI" id="CHEBI:16526"/>
        <dbReference type="ChEBI" id="CHEBI:57783"/>
        <dbReference type="ChEBI" id="CHEBI:58320"/>
        <dbReference type="ChEBI" id="CHEBI:58349"/>
        <dbReference type="ChEBI" id="CHEBI:58585"/>
        <dbReference type="EC" id="1.1.1.381"/>
    </reaction>
</comment>
<evidence type="ECO:0000256" key="1">
    <source>
        <dbReference type="ARBA" id="ARBA00023002"/>
    </source>
</evidence>
<dbReference type="OrthoDB" id="1933717at2759"/>
<evidence type="ECO:0000256" key="3">
    <source>
        <dbReference type="ARBA" id="ARBA00043812"/>
    </source>
</evidence>
<dbReference type="Proteomes" id="UP001163046">
    <property type="component" value="Unassembled WGS sequence"/>
</dbReference>
<evidence type="ECO:0000256" key="2">
    <source>
        <dbReference type="ARBA" id="ARBA00038261"/>
    </source>
</evidence>
<dbReference type="SUPFAM" id="SSF51735">
    <property type="entry name" value="NAD(P)-binding Rossmann-fold domains"/>
    <property type="match status" value="1"/>
</dbReference>
<dbReference type="EMBL" id="MU826388">
    <property type="protein sequence ID" value="KAJ7376848.1"/>
    <property type="molecule type" value="Genomic_DNA"/>
</dbReference>
<comment type="caution">
    <text evidence="12">The sequence shown here is derived from an EMBL/GenBank/DDBJ whole genome shotgun (WGS) entry which is preliminary data.</text>
</comment>
<evidence type="ECO:0000256" key="9">
    <source>
        <dbReference type="ARBA" id="ARBA00045650"/>
    </source>
</evidence>
<name>A0A9W9Z7W1_9CNID</name>
<evidence type="ECO:0000259" key="11">
    <source>
        <dbReference type="SMART" id="SM00822"/>
    </source>
</evidence>
<protein>
    <recommendedName>
        <fullName evidence="6">NADP-dependent 3-hydroxy acid dehydrogenase YdfG</fullName>
        <ecNumber evidence="4">1.1.1.298</ecNumber>
        <ecNumber evidence="5">1.1.1.381</ecNumber>
    </recommendedName>
    <alternativeName>
        <fullName evidence="8">L-allo-threonine dehydrogenase</fullName>
    </alternativeName>
    <alternativeName>
        <fullName evidence="7">Malonic semialdehyde reductase</fullName>
    </alternativeName>
</protein>
<dbReference type="SMART" id="SM00822">
    <property type="entry name" value="PKS_KR"/>
    <property type="match status" value="1"/>
</dbReference>
<evidence type="ECO:0000313" key="13">
    <source>
        <dbReference type="Proteomes" id="UP001163046"/>
    </source>
</evidence>
<dbReference type="EC" id="1.1.1.381" evidence="5"/>
<dbReference type="InterPro" id="IPR057326">
    <property type="entry name" value="KR_dom"/>
</dbReference>
<dbReference type="PRINTS" id="PR00080">
    <property type="entry name" value="SDRFAMILY"/>
</dbReference>
<evidence type="ECO:0000256" key="5">
    <source>
        <dbReference type="ARBA" id="ARBA00044059"/>
    </source>
</evidence>
<dbReference type="PANTHER" id="PTHR43086:SF3">
    <property type="entry name" value="NADP-DEPENDENT 3-HYDROXY ACID DEHYDROGENASE YDFG"/>
    <property type="match status" value="1"/>
</dbReference>
<gene>
    <name evidence="12" type="ORF">OS493_031996</name>
</gene>
<dbReference type="EC" id="1.1.1.298" evidence="4"/>
<feature type="domain" description="Ketoreductase" evidence="11">
    <location>
        <begin position="16"/>
        <end position="202"/>
    </location>
</feature>
<sequence>MWASHFFLGPRSLEGKVAIVTGASSGIGEAVSRALAENGAKVVLAARRKERLDQIRDEIFAEQGDVAVSMETDVVKRQEVLDLVSHTNDTLGPVDIIVNCAGVGFYTTMKNCHLDEWEKMVDVNCKGVMNCIASVLPGMLERKNGHIVNVSSSAGRKVFPGLTVYAATKYFVEALTQGLRLEIVGSGVKVTSIQPGDVATDFGIGNTDAEARKEYEISDDIKRLEPRDIANAVVYAVTQPAHCTVSEVMVEPIDAPF</sequence>
<dbReference type="GO" id="GO:0035527">
    <property type="term" value="F:3-hydroxypropionate dehydrogenase (NADP+) activity"/>
    <property type="evidence" value="ECO:0007669"/>
    <property type="project" value="UniProtKB-EC"/>
</dbReference>
<reference evidence="12" key="1">
    <citation type="submission" date="2023-01" db="EMBL/GenBank/DDBJ databases">
        <title>Genome assembly of the deep-sea coral Lophelia pertusa.</title>
        <authorList>
            <person name="Herrera S."/>
            <person name="Cordes E."/>
        </authorList>
    </citation>
    <scope>NUCLEOTIDE SEQUENCE</scope>
    <source>
        <strain evidence="12">USNM1676648</strain>
        <tissue evidence="12">Polyp</tissue>
    </source>
</reference>
<comment type="similarity">
    <text evidence="2">Belongs to the short-chain dehydrogenases/reductases (SDR) family. 17-beta-HSD 3 subfamily.</text>
</comment>
<evidence type="ECO:0000256" key="10">
    <source>
        <dbReference type="ARBA" id="ARBA00047274"/>
    </source>
</evidence>
<evidence type="ECO:0000256" key="6">
    <source>
        <dbReference type="ARBA" id="ARBA00044065"/>
    </source>
</evidence>
<dbReference type="AlphaFoldDB" id="A0A9W9Z7W1"/>
<organism evidence="12 13">
    <name type="scientific">Desmophyllum pertusum</name>
    <dbReference type="NCBI Taxonomy" id="174260"/>
    <lineage>
        <taxon>Eukaryota</taxon>
        <taxon>Metazoa</taxon>
        <taxon>Cnidaria</taxon>
        <taxon>Anthozoa</taxon>
        <taxon>Hexacorallia</taxon>
        <taxon>Scleractinia</taxon>
        <taxon>Caryophylliina</taxon>
        <taxon>Caryophylliidae</taxon>
        <taxon>Desmophyllum</taxon>
    </lineage>
</organism>
<dbReference type="GO" id="GO:0030497">
    <property type="term" value="P:fatty acid elongation"/>
    <property type="evidence" value="ECO:0007669"/>
    <property type="project" value="TreeGrafter"/>
</dbReference>
<accession>A0A9W9Z7W1</accession>
<proteinExistence type="inferred from homology"/>
<dbReference type="PRINTS" id="PR00081">
    <property type="entry name" value="GDHRDH"/>
</dbReference>
<comment type="function">
    <text evidence="9">NADP-dependent dehydrogenase with broad substrate specificity acting on 3-hydroxy acids. Catalyzes the NADP-dependent oxidation of L-allo-threonine to L-2-amino-3-keto-butyrate, which is spontaneously decarboxylated into aminoacetone. Also acts on D-threonine, L-serine, D-serine, D-3-hydroxyisobutyrate, L-3-hydroxyisobutyrate, D-glycerate and L-glycerate. Able to catalyze the reduction of the malonic semialdehyde to 3-hydroxypropionic acid. YdfG is apparently supplementing RutE, the presumed malonic semialdehyde reductase involved in pyrimidine degradation since both are able to detoxify malonic semialdehyde.</text>
</comment>
<dbReference type="PROSITE" id="PS00061">
    <property type="entry name" value="ADH_SHORT"/>
    <property type="match status" value="1"/>
</dbReference>
<dbReference type="Gene3D" id="3.40.50.720">
    <property type="entry name" value="NAD(P)-binding Rossmann-like Domain"/>
    <property type="match status" value="1"/>
</dbReference>
<keyword evidence="1" id="KW-0560">Oxidoreductase</keyword>
<evidence type="ECO:0000256" key="8">
    <source>
        <dbReference type="ARBA" id="ARBA00044349"/>
    </source>
</evidence>
<evidence type="ECO:0000313" key="12">
    <source>
        <dbReference type="EMBL" id="KAJ7376848.1"/>
    </source>
</evidence>
<dbReference type="InterPro" id="IPR036291">
    <property type="entry name" value="NAD(P)-bd_dom_sf"/>
</dbReference>
<keyword evidence="13" id="KW-1185">Reference proteome</keyword>
<dbReference type="InterPro" id="IPR020904">
    <property type="entry name" value="Sc_DH/Rdtase_CS"/>
</dbReference>
<dbReference type="GO" id="GO:0005783">
    <property type="term" value="C:endoplasmic reticulum"/>
    <property type="evidence" value="ECO:0007669"/>
    <property type="project" value="TreeGrafter"/>
</dbReference>
<evidence type="ECO:0000256" key="4">
    <source>
        <dbReference type="ARBA" id="ARBA00044050"/>
    </source>
</evidence>